<evidence type="ECO:0000313" key="3">
    <source>
        <dbReference type="Proteomes" id="UP000000238"/>
    </source>
</evidence>
<sequence>MWVALFGPWRSKFFEWSPYLEKHGTELFVVFLCVWSVQLLRFIRRGAISAIALHDNAVRLTYSGYFSDEPITERTLEAKDIFYIGKRGFNLALVTAEGRIELGASAAVNEFLSDLQNTFLLNKTHYQSLDKSRLYDIFQALPAGAQAELVGEVINEKTEAEALARQREYFTESEESEPFVLGGNVYEHRRINALPELSISVCPRCASESMLSGELRHVHAVPLELDDAKAKGVRQRLTNSLPLLDSRIYACLSCGLVVGQTLFESLQAQVKKYGSEELREKWEKVSDPEQSTCNSNASAGPDAS</sequence>
<feature type="compositionally biased region" description="Polar residues" evidence="1">
    <location>
        <begin position="288"/>
        <end position="298"/>
    </location>
</feature>
<accession>Q2SMH1</accession>
<gene>
    <name evidence="2" type="ordered locus">HCH_01286</name>
</gene>
<feature type="region of interest" description="Disordered" evidence="1">
    <location>
        <begin position="281"/>
        <end position="304"/>
    </location>
</feature>
<dbReference type="KEGG" id="hch:HCH_01286"/>
<dbReference type="HOGENOM" id="CLU_914542_0_0_6"/>
<evidence type="ECO:0000256" key="1">
    <source>
        <dbReference type="SAM" id="MobiDB-lite"/>
    </source>
</evidence>
<evidence type="ECO:0000313" key="2">
    <source>
        <dbReference type="EMBL" id="ABC28153.1"/>
    </source>
</evidence>
<name>Q2SMH1_HAHCH</name>
<dbReference type="EMBL" id="CP000155">
    <property type="protein sequence ID" value="ABC28153.1"/>
    <property type="molecule type" value="Genomic_DNA"/>
</dbReference>
<dbReference type="AlphaFoldDB" id="Q2SMH1"/>
<organism evidence="2 3">
    <name type="scientific">Hahella chejuensis (strain KCTC 2396)</name>
    <dbReference type="NCBI Taxonomy" id="349521"/>
    <lineage>
        <taxon>Bacteria</taxon>
        <taxon>Pseudomonadati</taxon>
        <taxon>Pseudomonadota</taxon>
        <taxon>Gammaproteobacteria</taxon>
        <taxon>Oceanospirillales</taxon>
        <taxon>Hahellaceae</taxon>
        <taxon>Hahella</taxon>
    </lineage>
</organism>
<reference evidence="2 3" key="1">
    <citation type="journal article" date="2005" name="Nucleic Acids Res.">
        <title>Genomic blueprint of Hahella chejuensis, a marine microbe producing an algicidal agent.</title>
        <authorList>
            <person name="Jeong H."/>
            <person name="Yim J.H."/>
            <person name="Lee C."/>
            <person name="Choi S.-H."/>
            <person name="Park Y.K."/>
            <person name="Yoon S.H."/>
            <person name="Hur C.-G."/>
            <person name="Kang H.-Y."/>
            <person name="Kim D."/>
            <person name="Lee H.H."/>
            <person name="Park K.H."/>
            <person name="Park S.-H."/>
            <person name="Park H.-S."/>
            <person name="Lee H.K."/>
            <person name="Oh T.K."/>
            <person name="Kim J.F."/>
        </authorList>
    </citation>
    <scope>NUCLEOTIDE SEQUENCE [LARGE SCALE GENOMIC DNA]</scope>
    <source>
        <strain evidence="2 3">KCTC 2396</strain>
    </source>
</reference>
<proteinExistence type="predicted"/>
<protein>
    <submittedName>
        <fullName evidence="2">Uncharacterized protein</fullName>
    </submittedName>
</protein>
<keyword evidence="3" id="KW-1185">Reference proteome</keyword>
<dbReference type="Proteomes" id="UP000000238">
    <property type="component" value="Chromosome"/>
</dbReference>